<protein>
    <submittedName>
        <fullName evidence="2">Uncharacterized protein</fullName>
    </submittedName>
</protein>
<proteinExistence type="predicted"/>
<dbReference type="EMBL" id="CAAALY010035772">
    <property type="protein sequence ID" value="VEL18133.1"/>
    <property type="molecule type" value="Genomic_DNA"/>
</dbReference>
<name>A0A3S5A979_9PLAT</name>
<dbReference type="AlphaFoldDB" id="A0A3S5A979"/>
<feature type="region of interest" description="Disordered" evidence="1">
    <location>
        <begin position="1"/>
        <end position="31"/>
    </location>
</feature>
<organism evidence="2 3">
    <name type="scientific">Protopolystoma xenopodis</name>
    <dbReference type="NCBI Taxonomy" id="117903"/>
    <lineage>
        <taxon>Eukaryota</taxon>
        <taxon>Metazoa</taxon>
        <taxon>Spiralia</taxon>
        <taxon>Lophotrochozoa</taxon>
        <taxon>Platyhelminthes</taxon>
        <taxon>Monogenea</taxon>
        <taxon>Polyopisthocotylea</taxon>
        <taxon>Polystomatidea</taxon>
        <taxon>Polystomatidae</taxon>
        <taxon>Protopolystoma</taxon>
    </lineage>
</organism>
<dbReference type="Proteomes" id="UP000784294">
    <property type="component" value="Unassembled WGS sequence"/>
</dbReference>
<evidence type="ECO:0000256" key="1">
    <source>
        <dbReference type="SAM" id="MobiDB-lite"/>
    </source>
</evidence>
<evidence type="ECO:0000313" key="3">
    <source>
        <dbReference type="Proteomes" id="UP000784294"/>
    </source>
</evidence>
<evidence type="ECO:0000313" key="2">
    <source>
        <dbReference type="EMBL" id="VEL18133.1"/>
    </source>
</evidence>
<feature type="non-terminal residue" evidence="2">
    <location>
        <position position="126"/>
    </location>
</feature>
<comment type="caution">
    <text evidence="2">The sequence shown here is derived from an EMBL/GenBank/DDBJ whole genome shotgun (WGS) entry which is preliminary data.</text>
</comment>
<gene>
    <name evidence="2" type="ORF">PXEA_LOCUS11573</name>
</gene>
<reference evidence="2" key="1">
    <citation type="submission" date="2018-11" db="EMBL/GenBank/DDBJ databases">
        <authorList>
            <consortium name="Pathogen Informatics"/>
        </authorList>
    </citation>
    <scope>NUCLEOTIDE SEQUENCE</scope>
</reference>
<accession>A0A3S5A979</accession>
<sequence length="126" mass="13599">MPLPQHSLHQLESVDRPHFTKPTKPTVETDVCFPPPTSYENPNECPFSPVARQTVLAPSNLLATAVPSQSLAGLGCRGELLTFLEHDLAGSSLDDLSCCEPGLAGWYASQPRPERRHRATGPLADG</sequence>
<keyword evidence="3" id="KW-1185">Reference proteome</keyword>